<dbReference type="GO" id="GO:0004222">
    <property type="term" value="F:metalloendopeptidase activity"/>
    <property type="evidence" value="ECO:0007669"/>
    <property type="project" value="InterPro"/>
</dbReference>
<dbReference type="PANTHER" id="PTHR43221:SF1">
    <property type="entry name" value="PROTEASE HTPX"/>
    <property type="match status" value="1"/>
</dbReference>
<keyword evidence="11" id="KW-0472">Membrane</keyword>
<dbReference type="GO" id="GO:0006508">
    <property type="term" value="P:proteolysis"/>
    <property type="evidence" value="ECO:0007669"/>
    <property type="project" value="UniProtKB-KW"/>
</dbReference>
<evidence type="ECO:0000256" key="8">
    <source>
        <dbReference type="ARBA" id="ARBA00022833"/>
    </source>
</evidence>
<evidence type="ECO:0000256" key="1">
    <source>
        <dbReference type="ARBA" id="ARBA00001947"/>
    </source>
</evidence>
<dbReference type="GO" id="GO:0005886">
    <property type="term" value="C:plasma membrane"/>
    <property type="evidence" value="ECO:0007669"/>
    <property type="project" value="UniProtKB-SubCell"/>
</dbReference>
<dbReference type="EMBL" id="JACHJF010000025">
    <property type="protein sequence ID" value="MBB5122315.1"/>
    <property type="molecule type" value="Genomic_DNA"/>
</dbReference>
<evidence type="ECO:0000256" key="12">
    <source>
        <dbReference type="SAM" id="MobiDB-lite"/>
    </source>
</evidence>
<evidence type="ECO:0000256" key="5">
    <source>
        <dbReference type="ARBA" id="ARBA00022692"/>
    </source>
</evidence>
<dbReference type="CDD" id="cd07328">
    <property type="entry name" value="M48_Ste24p_like"/>
    <property type="match status" value="1"/>
</dbReference>
<protein>
    <submittedName>
        <fullName evidence="14">Zn-dependent protease with chaperone function</fullName>
    </submittedName>
</protein>
<comment type="cofactor">
    <cofactor evidence="1">
        <name>Zn(2+)</name>
        <dbReference type="ChEBI" id="CHEBI:29105"/>
    </cofactor>
</comment>
<evidence type="ECO:0000313" key="15">
    <source>
        <dbReference type="Proteomes" id="UP000528608"/>
    </source>
</evidence>
<evidence type="ECO:0000256" key="6">
    <source>
        <dbReference type="ARBA" id="ARBA00022723"/>
    </source>
</evidence>
<evidence type="ECO:0000256" key="3">
    <source>
        <dbReference type="ARBA" id="ARBA00022475"/>
    </source>
</evidence>
<keyword evidence="7" id="KW-0378">Hydrolase</keyword>
<feature type="domain" description="Peptidase M48" evidence="13">
    <location>
        <begin position="76"/>
        <end position="341"/>
    </location>
</feature>
<proteinExistence type="predicted"/>
<keyword evidence="6" id="KW-0479">Metal-binding</keyword>
<keyword evidence="8" id="KW-0862">Zinc</keyword>
<comment type="subcellular location">
    <subcellularLocation>
        <location evidence="2">Cell membrane</location>
        <topology evidence="2">Multi-pass membrane protein</topology>
    </subcellularLocation>
</comment>
<comment type="caution">
    <text evidence="14">The sequence shown here is derived from an EMBL/GenBank/DDBJ whole genome shotgun (WGS) entry which is preliminary data.</text>
</comment>
<feature type="region of interest" description="Disordered" evidence="12">
    <location>
        <begin position="180"/>
        <end position="206"/>
    </location>
</feature>
<dbReference type="GO" id="GO:0046872">
    <property type="term" value="F:metal ion binding"/>
    <property type="evidence" value="ECO:0007669"/>
    <property type="project" value="UniProtKB-KW"/>
</dbReference>
<evidence type="ECO:0000256" key="4">
    <source>
        <dbReference type="ARBA" id="ARBA00022670"/>
    </source>
</evidence>
<evidence type="ECO:0000259" key="13">
    <source>
        <dbReference type="Pfam" id="PF01435"/>
    </source>
</evidence>
<accession>A0A7W8F5V5</accession>
<sequence>MRALILLAGFYLVALVVLGVLVGADAAAWIWGPHLLALKVTVFSALLGLPVLRGLFALGTDTGDGPEALPVGEPDQPELWRAVRSLAERSGTRAPDEILLTGDVNAAVSEDARLLGLLPGRRRLYIGVPLLTGLSEPQLHSVIAHELGHYGNADTRLAGITRRGHDCVLRTVESFQEQERKRIGKERSRQEKADAKRVRKGRKARGVDTGRTGLRYRMMAKPFQAYARFYLRATNSVNRQQELAADRMAVRVAGRDATASALREIAVLDAAHDFYRSRYALLGVEAGLLPPRGEVVGGLRHLLADPGRRSDLAEMRGELPDDEESPYDSHPPVAERVRLIEAQPDDGLGAAPARPALALLRDTGRVLVELEDVLLTPEARAMRRVEWPELAHRGMYARAAAAAEELRTALAAAGIAPGSPTGELTALLDSADAGRLWPVAGHLPKSPEAARATGRAAREFLRPALEAGTHRLAELALVETRGAYWELSWSERTRLRLPRAADPGATEEAVTAAVRALLADVPDTAPLRTLLAG</sequence>
<name>A0A7W8F5V5_STREU</name>
<reference evidence="14 15" key="1">
    <citation type="submission" date="2020-08" db="EMBL/GenBank/DDBJ databases">
        <title>Genomic Encyclopedia of Type Strains, Phase III (KMG-III): the genomes of soil and plant-associated and newly described type strains.</title>
        <authorList>
            <person name="Whitman W."/>
        </authorList>
    </citation>
    <scope>NUCLEOTIDE SEQUENCE [LARGE SCALE GENOMIC DNA]</scope>
    <source>
        <strain evidence="14 15">CECT 3259</strain>
    </source>
</reference>
<dbReference type="InterPro" id="IPR050083">
    <property type="entry name" value="HtpX_protease"/>
</dbReference>
<evidence type="ECO:0000256" key="9">
    <source>
        <dbReference type="ARBA" id="ARBA00022989"/>
    </source>
</evidence>
<keyword evidence="4 14" id="KW-0645">Protease</keyword>
<dbReference type="PANTHER" id="PTHR43221">
    <property type="entry name" value="PROTEASE HTPX"/>
    <property type="match status" value="1"/>
</dbReference>
<gene>
    <name evidence="14" type="ORF">FHS36_005786</name>
</gene>
<evidence type="ECO:0000256" key="2">
    <source>
        <dbReference type="ARBA" id="ARBA00004651"/>
    </source>
</evidence>
<keyword evidence="10" id="KW-0482">Metalloprotease</keyword>
<dbReference type="Pfam" id="PF01435">
    <property type="entry name" value="Peptidase_M48"/>
    <property type="match status" value="1"/>
</dbReference>
<organism evidence="14 15">
    <name type="scientific">Streptomyces eurocidicus</name>
    <name type="common">Streptoverticillium eurocidicus</name>
    <dbReference type="NCBI Taxonomy" id="66423"/>
    <lineage>
        <taxon>Bacteria</taxon>
        <taxon>Bacillati</taxon>
        <taxon>Actinomycetota</taxon>
        <taxon>Actinomycetes</taxon>
        <taxon>Kitasatosporales</taxon>
        <taxon>Streptomycetaceae</taxon>
        <taxon>Streptomyces</taxon>
    </lineage>
</organism>
<dbReference type="Proteomes" id="UP000528608">
    <property type="component" value="Unassembled WGS sequence"/>
</dbReference>
<keyword evidence="9" id="KW-1133">Transmembrane helix</keyword>
<dbReference type="AlphaFoldDB" id="A0A7W8F5V5"/>
<keyword evidence="3" id="KW-1003">Cell membrane</keyword>
<dbReference type="RefSeq" id="WP_102918917.1">
    <property type="nucleotide sequence ID" value="NZ_JACHJF010000025.1"/>
</dbReference>
<evidence type="ECO:0000313" key="14">
    <source>
        <dbReference type="EMBL" id="MBB5122315.1"/>
    </source>
</evidence>
<dbReference type="InterPro" id="IPR001915">
    <property type="entry name" value="Peptidase_M48"/>
</dbReference>
<evidence type="ECO:0000256" key="10">
    <source>
        <dbReference type="ARBA" id="ARBA00023049"/>
    </source>
</evidence>
<dbReference type="Gene3D" id="3.30.2010.10">
    <property type="entry name" value="Metalloproteases ('zincins'), catalytic domain"/>
    <property type="match status" value="1"/>
</dbReference>
<evidence type="ECO:0000256" key="7">
    <source>
        <dbReference type="ARBA" id="ARBA00022801"/>
    </source>
</evidence>
<evidence type="ECO:0000256" key="11">
    <source>
        <dbReference type="ARBA" id="ARBA00023136"/>
    </source>
</evidence>
<feature type="compositionally biased region" description="Basic and acidic residues" evidence="12">
    <location>
        <begin position="180"/>
        <end position="196"/>
    </location>
</feature>
<keyword evidence="5" id="KW-0812">Transmembrane</keyword>